<dbReference type="KEGG" id="ctes:O987_12300"/>
<accession>A0A076PS87</accession>
<evidence type="ECO:0000313" key="2">
    <source>
        <dbReference type="Proteomes" id="UP000028782"/>
    </source>
</evidence>
<sequence length="92" mass="10024">MALAKGKMGDSFAVVFYKFPLDRSRIAGEAGAAIWKEGDLQPLSQSFELGNRIMLHAIHGEDDQAGASQQEIQQAFEVFLTAIGCRNSPALR</sequence>
<organism evidence="1 2">
    <name type="scientific">Comamonas testosteroni TK102</name>
    <dbReference type="NCBI Taxonomy" id="1392005"/>
    <lineage>
        <taxon>Bacteria</taxon>
        <taxon>Pseudomonadati</taxon>
        <taxon>Pseudomonadota</taxon>
        <taxon>Betaproteobacteria</taxon>
        <taxon>Burkholderiales</taxon>
        <taxon>Comamonadaceae</taxon>
        <taxon>Comamonas</taxon>
    </lineage>
</organism>
<dbReference type="EMBL" id="CP006704">
    <property type="protein sequence ID" value="AIJ46575.1"/>
    <property type="molecule type" value="Genomic_DNA"/>
</dbReference>
<dbReference type="Proteomes" id="UP000028782">
    <property type="component" value="Chromosome"/>
</dbReference>
<dbReference type="HOGENOM" id="CLU_2408190_0_0_4"/>
<gene>
    <name evidence="1" type="ORF">O987_12300</name>
</gene>
<evidence type="ECO:0000313" key="1">
    <source>
        <dbReference type="EMBL" id="AIJ46575.1"/>
    </source>
</evidence>
<name>A0A076PS87_COMTE</name>
<proteinExistence type="predicted"/>
<dbReference type="RefSeq" id="WP_019042659.1">
    <property type="nucleotide sequence ID" value="NZ_CP006704.1"/>
</dbReference>
<dbReference type="AlphaFoldDB" id="A0A076PS87"/>
<reference evidence="1 2" key="1">
    <citation type="journal article" date="2014" name="Genome Announc.">
        <title>Complete Genome Sequence of Polychlorinated Biphenyl Degrader Comamonas testosteroni TK102 (NBRC 109938).</title>
        <authorList>
            <person name="Fukuda K."/>
            <person name="Hosoyama A."/>
            <person name="Tsuchikane K."/>
            <person name="Ohji S."/>
            <person name="Yamazoe A."/>
            <person name="Fujita N."/>
            <person name="Shintani M."/>
            <person name="Kimbara K."/>
        </authorList>
    </citation>
    <scope>NUCLEOTIDE SEQUENCE [LARGE SCALE GENOMIC DNA]</scope>
    <source>
        <strain evidence="1">TK102</strain>
    </source>
</reference>
<protein>
    <submittedName>
        <fullName evidence="1">Uncharacterized protein</fullName>
    </submittedName>
</protein>